<evidence type="ECO:0000256" key="1">
    <source>
        <dbReference type="SAM" id="MobiDB-lite"/>
    </source>
</evidence>
<keyword evidence="4" id="KW-1185">Reference proteome</keyword>
<sequence length="86" mass="9478">MGKKLENLGRLSFAGTFALLLFAIIILLMFIAVPLANKEIITAAIPRLIELESLMIAFFFARNTAQPPTKPPDAVSTPRLKQPEVK</sequence>
<proteinExistence type="predicted"/>
<dbReference type="RefSeq" id="WP_002700016.1">
    <property type="nucleotide sequence ID" value="NZ_AAWS01000028.1"/>
</dbReference>
<comment type="caution">
    <text evidence="3">The sequence shown here is derived from an EMBL/GenBank/DDBJ whole genome shotgun (WGS) entry which is preliminary data.</text>
</comment>
<gene>
    <name evidence="3" type="ORF">M23134_03555</name>
</gene>
<organism evidence="3 4">
    <name type="scientific">Microscilla marina ATCC 23134</name>
    <dbReference type="NCBI Taxonomy" id="313606"/>
    <lineage>
        <taxon>Bacteria</taxon>
        <taxon>Pseudomonadati</taxon>
        <taxon>Bacteroidota</taxon>
        <taxon>Cytophagia</taxon>
        <taxon>Cytophagales</taxon>
        <taxon>Microscillaceae</taxon>
        <taxon>Microscilla</taxon>
    </lineage>
</organism>
<feature type="region of interest" description="Disordered" evidence="1">
    <location>
        <begin position="64"/>
        <end position="86"/>
    </location>
</feature>
<reference evidence="3 4" key="1">
    <citation type="submission" date="2007-01" db="EMBL/GenBank/DDBJ databases">
        <authorList>
            <person name="Haygood M."/>
            <person name="Podell S."/>
            <person name="Anderson C."/>
            <person name="Hopkinson B."/>
            <person name="Roe K."/>
            <person name="Barbeau K."/>
            <person name="Gaasterland T."/>
            <person name="Ferriera S."/>
            <person name="Johnson J."/>
            <person name="Kravitz S."/>
            <person name="Beeson K."/>
            <person name="Sutton G."/>
            <person name="Rogers Y.-H."/>
            <person name="Friedman R."/>
            <person name="Frazier M."/>
            <person name="Venter J.C."/>
        </authorList>
    </citation>
    <scope>NUCLEOTIDE SEQUENCE [LARGE SCALE GENOMIC DNA]</scope>
    <source>
        <strain evidence="3 4">ATCC 23134</strain>
    </source>
</reference>
<dbReference type="Proteomes" id="UP000004095">
    <property type="component" value="Unassembled WGS sequence"/>
</dbReference>
<evidence type="ECO:0000313" key="3">
    <source>
        <dbReference type="EMBL" id="EAY26904.1"/>
    </source>
</evidence>
<feature type="transmembrane region" description="Helical" evidence="2">
    <location>
        <begin position="12"/>
        <end position="34"/>
    </location>
</feature>
<accession>A1ZRJ9</accession>
<protein>
    <submittedName>
        <fullName evidence="3">Uncharacterized protein</fullName>
    </submittedName>
</protein>
<name>A1ZRJ9_MICM2</name>
<dbReference type="EMBL" id="AAWS01000028">
    <property type="protein sequence ID" value="EAY26904.1"/>
    <property type="molecule type" value="Genomic_DNA"/>
</dbReference>
<keyword evidence="2" id="KW-0472">Membrane</keyword>
<keyword evidence="2" id="KW-1133">Transmembrane helix</keyword>
<keyword evidence="2" id="KW-0812">Transmembrane</keyword>
<dbReference type="AlphaFoldDB" id="A1ZRJ9"/>
<evidence type="ECO:0000313" key="4">
    <source>
        <dbReference type="Proteomes" id="UP000004095"/>
    </source>
</evidence>
<evidence type="ECO:0000256" key="2">
    <source>
        <dbReference type="SAM" id="Phobius"/>
    </source>
</evidence>